<gene>
    <name evidence="1" type="ORF">HAP48_017255</name>
</gene>
<proteinExistence type="predicted"/>
<reference evidence="1" key="1">
    <citation type="submission" date="2020-06" db="EMBL/GenBank/DDBJ databases">
        <title>Whole Genome Sequence of Bradyrhizobium sp. Strain 1S1.</title>
        <authorList>
            <person name="Bromfield E.S.P."/>
            <person name="Cloutier S."/>
        </authorList>
    </citation>
    <scope>NUCLEOTIDE SEQUENCE [LARGE SCALE GENOMIC DNA]</scope>
    <source>
        <strain evidence="1">1S1</strain>
    </source>
</reference>
<comment type="caution">
    <text evidence="1">The sequence shown here is derived from an EMBL/GenBank/DDBJ whole genome shotgun (WGS) entry which is preliminary data.</text>
</comment>
<organism evidence="1">
    <name type="scientific">Bradyrhizobium septentrionale</name>
    <dbReference type="NCBI Taxonomy" id="1404411"/>
    <lineage>
        <taxon>Bacteria</taxon>
        <taxon>Pseudomonadati</taxon>
        <taxon>Pseudomonadota</taxon>
        <taxon>Alphaproteobacteria</taxon>
        <taxon>Hyphomicrobiales</taxon>
        <taxon>Nitrobacteraceae</taxon>
        <taxon>Bradyrhizobium</taxon>
    </lineage>
</organism>
<dbReference type="AlphaFoldDB" id="A0A973W002"/>
<dbReference type="EMBL" id="JAAOLE020000001">
    <property type="protein sequence ID" value="NVI44664.1"/>
    <property type="molecule type" value="Genomic_DNA"/>
</dbReference>
<name>A0A973W002_9BRAD</name>
<sequence length="68" mass="7369">MAKLGELTGPVMGSATCLQSYRATRLGCEEIQQLSSADPFAEYSSPFPVCSMSVENMLGDIQTDYDNL</sequence>
<accession>A0A973W002</accession>
<evidence type="ECO:0000313" key="1">
    <source>
        <dbReference type="EMBL" id="NVI44664.1"/>
    </source>
</evidence>
<protein>
    <submittedName>
        <fullName evidence="1">Uncharacterized protein</fullName>
    </submittedName>
</protein>